<dbReference type="Gene3D" id="3.90.320.10">
    <property type="match status" value="1"/>
</dbReference>
<keyword evidence="2" id="KW-0347">Helicase</keyword>
<dbReference type="Proteomes" id="UP000502706">
    <property type="component" value="Plasmid unnamed1"/>
</dbReference>
<organism evidence="6 7">
    <name type="scientific">Rubrobacter marinus</name>
    <dbReference type="NCBI Taxonomy" id="2653852"/>
    <lineage>
        <taxon>Bacteria</taxon>
        <taxon>Bacillati</taxon>
        <taxon>Actinomycetota</taxon>
        <taxon>Rubrobacteria</taxon>
        <taxon>Rubrobacterales</taxon>
        <taxon>Rubrobacteraceae</taxon>
        <taxon>Rubrobacter</taxon>
    </lineage>
</organism>
<evidence type="ECO:0000256" key="4">
    <source>
        <dbReference type="SAM" id="MobiDB-lite"/>
    </source>
</evidence>
<keyword evidence="3" id="KW-0234">DNA repair</keyword>
<dbReference type="EMBL" id="CP045122">
    <property type="protein sequence ID" value="QIN81122.1"/>
    <property type="molecule type" value="Genomic_DNA"/>
</dbReference>
<evidence type="ECO:0000256" key="3">
    <source>
        <dbReference type="ARBA" id="ARBA00023204"/>
    </source>
</evidence>
<dbReference type="GO" id="GO:0006281">
    <property type="term" value="P:DNA repair"/>
    <property type="evidence" value="ECO:0007669"/>
    <property type="project" value="UniProtKB-KW"/>
</dbReference>
<evidence type="ECO:0000256" key="2">
    <source>
        <dbReference type="ARBA" id="ARBA00022806"/>
    </source>
</evidence>
<keyword evidence="2" id="KW-0378">Hydrolase</keyword>
<dbReference type="AlphaFoldDB" id="A0A6G8Q3S7"/>
<keyword evidence="2" id="KW-0067">ATP-binding</keyword>
<dbReference type="GO" id="GO:0004386">
    <property type="term" value="F:helicase activity"/>
    <property type="evidence" value="ECO:0007669"/>
    <property type="project" value="UniProtKB-KW"/>
</dbReference>
<keyword evidence="6" id="KW-0614">Plasmid</keyword>
<geneLocation type="plasmid" evidence="6 7">
    <name>unnamed1</name>
</geneLocation>
<proteinExistence type="predicted"/>
<keyword evidence="7" id="KW-1185">Reference proteome</keyword>
<name>A0A6G8Q3S7_9ACTN</name>
<keyword evidence="1" id="KW-0227">DNA damage</keyword>
<dbReference type="InterPro" id="IPR038726">
    <property type="entry name" value="PDDEXK_AddAB-type"/>
</dbReference>
<accession>A0A6G8Q3S7</accession>
<dbReference type="InterPro" id="IPR011604">
    <property type="entry name" value="PDDEXK-like_dom_sf"/>
</dbReference>
<evidence type="ECO:0000313" key="7">
    <source>
        <dbReference type="Proteomes" id="UP000502706"/>
    </source>
</evidence>
<evidence type="ECO:0000313" key="6">
    <source>
        <dbReference type="EMBL" id="QIN81122.1"/>
    </source>
</evidence>
<evidence type="ECO:0000256" key="1">
    <source>
        <dbReference type="ARBA" id="ARBA00022763"/>
    </source>
</evidence>
<protein>
    <recommendedName>
        <fullName evidence="5">PD-(D/E)XK endonuclease-like domain-containing protein</fullName>
    </recommendedName>
</protein>
<feature type="domain" description="PD-(D/E)XK endonuclease-like" evidence="5">
    <location>
        <begin position="24"/>
        <end position="297"/>
    </location>
</feature>
<dbReference type="KEGG" id="rmar:GBA65_22065"/>
<reference evidence="6 7" key="1">
    <citation type="submission" date="2019-10" db="EMBL/GenBank/DDBJ databases">
        <title>Rubrobacter sp nov SCSIO 52915 isolated from a deep-sea sediment in the South China Sea.</title>
        <authorList>
            <person name="Chen R.W."/>
        </authorList>
    </citation>
    <scope>NUCLEOTIDE SEQUENCE [LARGE SCALE GENOMIC DNA]</scope>
    <source>
        <strain evidence="6 7">SCSIO 52915</strain>
        <plasmid evidence="6 7">unnamed1</plasmid>
    </source>
</reference>
<dbReference type="Pfam" id="PF12705">
    <property type="entry name" value="PDDEXK_1"/>
    <property type="match status" value="1"/>
</dbReference>
<gene>
    <name evidence="6" type="ORF">GBA65_22065</name>
</gene>
<sequence>MERSEHALPSLPPVLREIRPPEVLSPSRFPDLRRCPLSVVHGLREEDLLPPNPLAILGELIHAVRHELRGRPLGSDEEVRDAVDATFGAAKAKIEAELAGDPSTRRFVPLDRAIDRTSWLERTTSLREWVAVSSGPSRTGAHRGRGYPRAMGEPGRNRSETSPGVPIGSERALRVPALRLSGRPDLIERGLDGVLHVVDFKTGRVADENGHPPEAYALQVRLYGLMIERIDPSATVKLWLQGNERVEVPWDEAARTETETLLNASLEGLPPGRNVPAESLAREGPHCGRCRIRHRCPRYRRVAPSWWRSTSTAGPVAPFDIWGGVLEAIPEGGLSYELLLLDAAGRKVRVSGLEAEPSVGDLRGDDFVWLFGLEPSEKLPHHGAFAHPRNFHGRSPGRSWPSALRLRVFVEEAGPSE</sequence>
<keyword evidence="2" id="KW-0547">Nucleotide-binding</keyword>
<evidence type="ECO:0000259" key="5">
    <source>
        <dbReference type="Pfam" id="PF12705"/>
    </source>
</evidence>
<dbReference type="RefSeq" id="WP_166398835.1">
    <property type="nucleotide sequence ID" value="NZ_CP045122.1"/>
</dbReference>
<feature type="region of interest" description="Disordered" evidence="4">
    <location>
        <begin position="134"/>
        <end position="168"/>
    </location>
</feature>